<accession>A0ABW4B4N4</accession>
<name>A0ABW4B4N4_9GAMM</name>
<keyword evidence="3" id="KW-1185">Reference proteome</keyword>
<dbReference type="Pfam" id="PF00144">
    <property type="entry name" value="Beta-lactamase"/>
    <property type="match status" value="1"/>
</dbReference>
<dbReference type="InterPro" id="IPR001466">
    <property type="entry name" value="Beta-lactam-related"/>
</dbReference>
<reference evidence="3" key="1">
    <citation type="journal article" date="2019" name="Int. J. Syst. Evol. Microbiol.">
        <title>The Global Catalogue of Microorganisms (GCM) 10K type strain sequencing project: providing services to taxonomists for standard genome sequencing and annotation.</title>
        <authorList>
            <consortium name="The Broad Institute Genomics Platform"/>
            <consortium name="The Broad Institute Genome Sequencing Center for Infectious Disease"/>
            <person name="Wu L."/>
            <person name="Ma J."/>
        </authorList>
    </citation>
    <scope>NUCLEOTIDE SEQUENCE [LARGE SCALE GENOMIC DNA]</scope>
    <source>
        <strain evidence="3">JCM 30774</strain>
    </source>
</reference>
<feature type="domain" description="Beta-lactamase-related" evidence="1">
    <location>
        <begin position="44"/>
        <end position="142"/>
    </location>
</feature>
<dbReference type="InterPro" id="IPR012338">
    <property type="entry name" value="Beta-lactam/transpept-like"/>
</dbReference>
<comment type="caution">
    <text evidence="2">The sequence shown here is derived from an EMBL/GenBank/DDBJ whole genome shotgun (WGS) entry which is preliminary data.</text>
</comment>
<dbReference type="RefSeq" id="WP_377366948.1">
    <property type="nucleotide sequence ID" value="NZ_JBHTMN010000011.1"/>
</dbReference>
<proteinExistence type="predicted"/>
<dbReference type="Gene3D" id="3.40.710.10">
    <property type="entry name" value="DD-peptidase/beta-lactamase superfamily"/>
    <property type="match status" value="1"/>
</dbReference>
<protein>
    <submittedName>
        <fullName evidence="2">Serine hydrolase domain-containing protein</fullName>
    </submittedName>
</protein>
<evidence type="ECO:0000313" key="2">
    <source>
        <dbReference type="EMBL" id="MFD1383560.1"/>
    </source>
</evidence>
<dbReference type="EMBL" id="JBHTMN010000011">
    <property type="protein sequence ID" value="MFD1383560.1"/>
    <property type="molecule type" value="Genomic_DNA"/>
</dbReference>
<organism evidence="2 3">
    <name type="scientific">Rhodanobacter aciditrophus</name>
    <dbReference type="NCBI Taxonomy" id="1623218"/>
    <lineage>
        <taxon>Bacteria</taxon>
        <taxon>Pseudomonadati</taxon>
        <taxon>Pseudomonadota</taxon>
        <taxon>Gammaproteobacteria</taxon>
        <taxon>Lysobacterales</taxon>
        <taxon>Rhodanobacteraceae</taxon>
        <taxon>Rhodanobacter</taxon>
    </lineage>
</organism>
<evidence type="ECO:0000313" key="3">
    <source>
        <dbReference type="Proteomes" id="UP001597059"/>
    </source>
</evidence>
<dbReference type="GO" id="GO:0016787">
    <property type="term" value="F:hydrolase activity"/>
    <property type="evidence" value="ECO:0007669"/>
    <property type="project" value="UniProtKB-KW"/>
</dbReference>
<dbReference type="Proteomes" id="UP001597059">
    <property type="component" value="Unassembled WGS sequence"/>
</dbReference>
<keyword evidence="2" id="KW-0378">Hydrolase</keyword>
<dbReference type="SUPFAM" id="SSF56601">
    <property type="entry name" value="beta-lactamase/transpeptidase-like"/>
    <property type="match status" value="1"/>
</dbReference>
<gene>
    <name evidence="2" type="ORF">ACFQ45_09290</name>
</gene>
<evidence type="ECO:0000259" key="1">
    <source>
        <dbReference type="Pfam" id="PF00144"/>
    </source>
</evidence>
<sequence length="185" mass="20497">MFTGQFIAKGSLSLPWETTAKIELGDIVLPNGQSAKEAINASYSDALIVIENGKLGSELYFNETTETSRHLLFSITKSVVGMLAGILIEEGSLLRDLPVTHYIPELANSAWGDASVDQVLDMLVSVDFGEDYLDPQGLMEHYRVAMEWNPPGNVDYSGDPHSFLTRIVKGKQEHGHWYPWSVAIR</sequence>